<keyword evidence="2" id="KW-0238">DNA-binding</keyword>
<protein>
    <submittedName>
        <fullName evidence="5">Transcriptional regulator</fullName>
    </submittedName>
</protein>
<evidence type="ECO:0000256" key="1">
    <source>
        <dbReference type="ARBA" id="ARBA00023015"/>
    </source>
</evidence>
<dbReference type="RefSeq" id="WP_015022050.1">
    <property type="nucleotide sequence ID" value="NZ_CP017696.1"/>
</dbReference>
<evidence type="ECO:0000313" key="5">
    <source>
        <dbReference type="EMBL" id="ATO41475.1"/>
    </source>
</evidence>
<dbReference type="GeneID" id="93050631"/>
<evidence type="ECO:0000256" key="2">
    <source>
        <dbReference type="ARBA" id="ARBA00023125"/>
    </source>
</evidence>
<dbReference type="InterPro" id="IPR046335">
    <property type="entry name" value="LacI/GalR-like_sensor"/>
</dbReference>
<sequence length="352" mass="38763">MSVRVRLKDVASAAGVSVAAASLVLNDRPIRMSKNKRKLIIETAKKLKYVPNQNARSLVTNTSMLLALLVPDIENYFFASLAKRIEDTCRSYGYSLIVANSDDKEKIEHELLIQLDSQDIDGLFLIPSQESVRNSADLKAEVTRMSCPVILTDRLLGMDWCDSVGSNNYSGGRQAAEILVRHGHTRIACISGDRESDTSEARKAGFLDGLSEAGFPINPELDVNGDYRFGSGYEAADSLIDKGATAVFCCNDLMALGFVNRLNERGMKIPDDCSLIGYDNTLNHLGVGQNLTTFDQGIAEMAKTCSSQMMRRISELQKDARNKTWLESPVTHVLEPTVVYRGSVRNIPSKTD</sequence>
<feature type="domain" description="HTH lacI-type" evidence="4">
    <location>
        <begin position="5"/>
        <end position="60"/>
    </location>
</feature>
<dbReference type="Gene3D" id="1.10.260.40">
    <property type="entry name" value="lambda repressor-like DNA-binding domains"/>
    <property type="match status" value="1"/>
</dbReference>
<gene>
    <name evidence="5" type="ORF">BA20089_04465</name>
</gene>
<dbReference type="GO" id="GO:0003700">
    <property type="term" value="F:DNA-binding transcription factor activity"/>
    <property type="evidence" value="ECO:0007669"/>
    <property type="project" value="TreeGrafter"/>
</dbReference>
<dbReference type="Pfam" id="PF00356">
    <property type="entry name" value="LacI"/>
    <property type="match status" value="1"/>
</dbReference>
<dbReference type="Proteomes" id="UP000224056">
    <property type="component" value="Chromosome"/>
</dbReference>
<evidence type="ECO:0000313" key="6">
    <source>
        <dbReference type="Proteomes" id="UP000224056"/>
    </source>
</evidence>
<dbReference type="PROSITE" id="PS50932">
    <property type="entry name" value="HTH_LACI_2"/>
    <property type="match status" value="1"/>
</dbReference>
<dbReference type="SUPFAM" id="SSF53822">
    <property type="entry name" value="Periplasmic binding protein-like I"/>
    <property type="match status" value="1"/>
</dbReference>
<proteinExistence type="predicted"/>
<organism evidence="5 6">
    <name type="scientific">Bifidobacterium asteroides DSM 20089</name>
    <dbReference type="NCBI Taxonomy" id="1437594"/>
    <lineage>
        <taxon>Bacteria</taxon>
        <taxon>Bacillati</taxon>
        <taxon>Actinomycetota</taxon>
        <taxon>Actinomycetes</taxon>
        <taxon>Bifidobacteriales</taxon>
        <taxon>Bifidobacteriaceae</taxon>
        <taxon>Bifidobacterium</taxon>
    </lineage>
</organism>
<dbReference type="PANTHER" id="PTHR30146">
    <property type="entry name" value="LACI-RELATED TRANSCRIPTIONAL REPRESSOR"/>
    <property type="match status" value="1"/>
</dbReference>
<dbReference type="AlphaFoldDB" id="A0AAD0AB20"/>
<keyword evidence="3" id="KW-0804">Transcription</keyword>
<dbReference type="SUPFAM" id="SSF47413">
    <property type="entry name" value="lambda repressor-like DNA-binding domains"/>
    <property type="match status" value="1"/>
</dbReference>
<dbReference type="PANTHER" id="PTHR30146:SF109">
    <property type="entry name" value="HTH-TYPE TRANSCRIPTIONAL REGULATOR GALS"/>
    <property type="match status" value="1"/>
</dbReference>
<accession>A0AAD0AB20</accession>
<keyword evidence="1" id="KW-0805">Transcription regulation</keyword>
<name>A0AAD0AB20_9BIFI</name>
<dbReference type="Pfam" id="PF13377">
    <property type="entry name" value="Peripla_BP_3"/>
    <property type="match status" value="1"/>
</dbReference>
<reference evidence="5 6" key="1">
    <citation type="submission" date="2016-10" db="EMBL/GenBank/DDBJ databases">
        <title>The whole genome sequencing and assembly of B. asteroides DSM 20089 strain.</title>
        <authorList>
            <person name="Lee Y.-J."/>
            <person name="Park M.-K."/>
            <person name="Yi H."/>
            <person name="Bahn Y.-S."/>
            <person name="Kim J.F."/>
            <person name="Lee D.-W."/>
        </authorList>
    </citation>
    <scope>NUCLEOTIDE SEQUENCE [LARGE SCALE GENOMIC DNA]</scope>
    <source>
        <strain evidence="5 6">DSM 20089</strain>
    </source>
</reference>
<dbReference type="InterPro" id="IPR028082">
    <property type="entry name" value="Peripla_BP_I"/>
</dbReference>
<dbReference type="CDD" id="cd06267">
    <property type="entry name" value="PBP1_LacI_sugar_binding-like"/>
    <property type="match status" value="1"/>
</dbReference>
<dbReference type="Gene3D" id="3.40.50.2300">
    <property type="match status" value="2"/>
</dbReference>
<dbReference type="InterPro" id="IPR000843">
    <property type="entry name" value="HTH_LacI"/>
</dbReference>
<evidence type="ECO:0000256" key="3">
    <source>
        <dbReference type="ARBA" id="ARBA00023163"/>
    </source>
</evidence>
<evidence type="ECO:0000259" key="4">
    <source>
        <dbReference type="PROSITE" id="PS50932"/>
    </source>
</evidence>
<dbReference type="EMBL" id="CP017696">
    <property type="protein sequence ID" value="ATO41475.1"/>
    <property type="molecule type" value="Genomic_DNA"/>
</dbReference>
<dbReference type="SMART" id="SM00354">
    <property type="entry name" value="HTH_LACI"/>
    <property type="match status" value="1"/>
</dbReference>
<dbReference type="InterPro" id="IPR010982">
    <property type="entry name" value="Lambda_DNA-bd_dom_sf"/>
</dbReference>
<dbReference type="GO" id="GO:0000976">
    <property type="term" value="F:transcription cis-regulatory region binding"/>
    <property type="evidence" value="ECO:0007669"/>
    <property type="project" value="TreeGrafter"/>
</dbReference>